<protein>
    <submittedName>
        <fullName evidence="2">TlpA family protein disulfide reductase</fullName>
    </submittedName>
</protein>
<dbReference type="AlphaFoldDB" id="A0A5B8V6W8"/>
<dbReference type="CDD" id="cd02966">
    <property type="entry name" value="TlpA_like_family"/>
    <property type="match status" value="1"/>
</dbReference>
<dbReference type="PROSITE" id="PS51257">
    <property type="entry name" value="PROKAR_LIPOPROTEIN"/>
    <property type="match status" value="1"/>
</dbReference>
<name>A0A5B8V6W8_9BACT</name>
<dbReference type="Proteomes" id="UP000321533">
    <property type="component" value="Chromosome"/>
</dbReference>
<reference evidence="2 3" key="1">
    <citation type="journal article" date="2016" name="Int. J. Syst. Evol. Microbiol.">
        <title>Panacibacter ginsenosidivorans gen. nov., sp. nov., with ginsenoside converting activity isolated from soil of a ginseng field.</title>
        <authorList>
            <person name="Siddiqi M.Z."/>
            <person name="Muhammad Shafi S."/>
            <person name="Choi K.D."/>
            <person name="Im W.T."/>
        </authorList>
    </citation>
    <scope>NUCLEOTIDE SEQUENCE [LARGE SCALE GENOMIC DNA]</scope>
    <source>
        <strain evidence="2 3">Gsoil1550</strain>
    </source>
</reference>
<dbReference type="PANTHER" id="PTHR42852:SF13">
    <property type="entry name" value="PROTEIN DIPZ"/>
    <property type="match status" value="1"/>
</dbReference>
<feature type="domain" description="Thioredoxin" evidence="1">
    <location>
        <begin position="235"/>
        <end position="373"/>
    </location>
</feature>
<evidence type="ECO:0000313" key="2">
    <source>
        <dbReference type="EMBL" id="QEC66969.1"/>
    </source>
</evidence>
<evidence type="ECO:0000259" key="1">
    <source>
        <dbReference type="PROSITE" id="PS51352"/>
    </source>
</evidence>
<dbReference type="Gene3D" id="3.40.30.10">
    <property type="entry name" value="Glutaredoxin"/>
    <property type="match status" value="1"/>
</dbReference>
<dbReference type="EMBL" id="CP042435">
    <property type="protein sequence ID" value="QEC66969.1"/>
    <property type="molecule type" value="Genomic_DNA"/>
</dbReference>
<gene>
    <name evidence="2" type="ORF">FRZ67_06530</name>
</gene>
<dbReference type="InterPro" id="IPR000866">
    <property type="entry name" value="AhpC/TSA"/>
</dbReference>
<dbReference type="PANTHER" id="PTHR42852">
    <property type="entry name" value="THIOL:DISULFIDE INTERCHANGE PROTEIN DSBE"/>
    <property type="match status" value="1"/>
</dbReference>
<keyword evidence="3" id="KW-1185">Reference proteome</keyword>
<sequence>MIHRRIALFILAALGLVSCGNNKNRQTEITLTIKGAAGKKVFLYREPFVNEVAVKVDSAIVVDLNHPVHFIIHDTLQRLYMLRVEQSGNRYYFINDVSALQINANEINGKYVISSSPASISLKAFNEKQSHISDSLRQYVKQMKAISKNKKALDSMKRVYDKKFAVFSQNYINYADTIQNGACFMTVYENIEFGNNYEKLKSFVDRASERFPDYKPIQELKSETYDMIDIFEKEYNVGDTLPHIALNNTAGQIFSTKSLEGKYYFIDFWATWCPQCLSYNYYKKQLWNSYKLKGLAMVSVALDDEKENWLNMLTKDSLTWTQLIDENMWHGTAVKTLKFDSIPFNFFVDPDGRVIGKAIKPDSLKPFIGRYLK</sequence>
<dbReference type="GO" id="GO:0016209">
    <property type="term" value="F:antioxidant activity"/>
    <property type="evidence" value="ECO:0007669"/>
    <property type="project" value="InterPro"/>
</dbReference>
<dbReference type="PROSITE" id="PS51352">
    <property type="entry name" value="THIOREDOXIN_2"/>
    <property type="match status" value="1"/>
</dbReference>
<dbReference type="KEGG" id="pgin:FRZ67_06530"/>
<dbReference type="RefSeq" id="WP_147188769.1">
    <property type="nucleotide sequence ID" value="NZ_CP042435.1"/>
</dbReference>
<accession>A0A5B8V6W8</accession>
<dbReference type="Pfam" id="PF00578">
    <property type="entry name" value="AhpC-TSA"/>
    <property type="match status" value="1"/>
</dbReference>
<dbReference type="OrthoDB" id="640449at2"/>
<dbReference type="GO" id="GO:0016491">
    <property type="term" value="F:oxidoreductase activity"/>
    <property type="evidence" value="ECO:0007669"/>
    <property type="project" value="InterPro"/>
</dbReference>
<proteinExistence type="predicted"/>
<organism evidence="2 3">
    <name type="scientific">Panacibacter ginsenosidivorans</name>
    <dbReference type="NCBI Taxonomy" id="1813871"/>
    <lineage>
        <taxon>Bacteria</taxon>
        <taxon>Pseudomonadati</taxon>
        <taxon>Bacteroidota</taxon>
        <taxon>Chitinophagia</taxon>
        <taxon>Chitinophagales</taxon>
        <taxon>Chitinophagaceae</taxon>
        <taxon>Panacibacter</taxon>
    </lineage>
</organism>
<evidence type="ECO:0000313" key="3">
    <source>
        <dbReference type="Proteomes" id="UP000321533"/>
    </source>
</evidence>
<dbReference type="InterPro" id="IPR013766">
    <property type="entry name" value="Thioredoxin_domain"/>
</dbReference>
<dbReference type="InterPro" id="IPR036249">
    <property type="entry name" value="Thioredoxin-like_sf"/>
</dbReference>
<dbReference type="SUPFAM" id="SSF52833">
    <property type="entry name" value="Thioredoxin-like"/>
    <property type="match status" value="1"/>
</dbReference>
<dbReference type="InterPro" id="IPR050553">
    <property type="entry name" value="Thioredoxin_ResA/DsbE_sf"/>
</dbReference>